<protein>
    <submittedName>
        <fullName evidence="6">Glycosyhydrolase</fullName>
    </submittedName>
</protein>
<feature type="chain" id="PRO_5034809415" evidence="4">
    <location>
        <begin position="20"/>
        <end position="419"/>
    </location>
</feature>
<reference evidence="6" key="1">
    <citation type="journal article" date="2014" name="Int. J. Syst. Evol. Microbiol.">
        <title>Complete genome sequence of Corynebacterium casei LMG S-19264T (=DSM 44701T), isolated from a smear-ripened cheese.</title>
        <authorList>
            <consortium name="US DOE Joint Genome Institute (JGI-PGF)"/>
            <person name="Walter F."/>
            <person name="Albersmeier A."/>
            <person name="Kalinowski J."/>
            <person name="Ruckert C."/>
        </authorList>
    </citation>
    <scope>NUCLEOTIDE SEQUENCE</scope>
    <source>
        <strain evidence="6">KCTC 32337</strain>
    </source>
</reference>
<dbReference type="PANTHER" id="PTHR35279">
    <property type="match status" value="1"/>
</dbReference>
<dbReference type="Gene3D" id="2.115.10.20">
    <property type="entry name" value="Glycosyl hydrolase domain, family 43"/>
    <property type="match status" value="1"/>
</dbReference>
<gene>
    <name evidence="6" type="ORF">GCM10011274_36020</name>
</gene>
<name>A0A8H9M5T3_9ALTE</name>
<comment type="similarity">
    <text evidence="1">Belongs to the glycosyl hydrolase 32 family.</text>
</comment>
<organism evidence="6 7">
    <name type="scientific">Paraglaciecola chathamensis</name>
    <dbReference type="NCBI Taxonomy" id="368405"/>
    <lineage>
        <taxon>Bacteria</taxon>
        <taxon>Pseudomonadati</taxon>
        <taxon>Pseudomonadota</taxon>
        <taxon>Gammaproteobacteria</taxon>
        <taxon>Alteromonadales</taxon>
        <taxon>Alteromonadaceae</taxon>
        <taxon>Paraglaciecola</taxon>
    </lineage>
</organism>
<dbReference type="EMBL" id="BMZC01000011">
    <property type="protein sequence ID" value="GGZ74445.1"/>
    <property type="molecule type" value="Genomic_DNA"/>
</dbReference>
<dbReference type="PROSITE" id="PS51257">
    <property type="entry name" value="PROKAR_LIPOPROTEIN"/>
    <property type="match status" value="1"/>
</dbReference>
<proteinExistence type="inferred from homology"/>
<dbReference type="CDD" id="cd08992">
    <property type="entry name" value="GH117"/>
    <property type="match status" value="1"/>
</dbReference>
<keyword evidence="4" id="KW-0732">Signal</keyword>
<dbReference type="Proteomes" id="UP000622604">
    <property type="component" value="Unassembled WGS sequence"/>
</dbReference>
<evidence type="ECO:0000256" key="1">
    <source>
        <dbReference type="ARBA" id="ARBA00009902"/>
    </source>
</evidence>
<dbReference type="InterPro" id="IPR023296">
    <property type="entry name" value="Glyco_hydro_beta-prop_sf"/>
</dbReference>
<sequence length="419" mass="47159">MKYLLLGASALILTACNSASISPSKRSDPSSLAAPSHAYSQADYDYLAISDPEKMSAASKRALARNYHKNEEWFGEFRHETLFGDFAFDEDVSRRDPSKVLKINGVFYTWYTRTTGETKGFGTGDPDAKVFPWDHAEIWYATSKDGYHWQEKGRAVAPGQAGQFDDRSVFTPEILAHKGTYYLVYQAIKAPYLNRTKNTVAMAYSSSPEGPWRKLDAPILTASDTGEWAGTQDNHFLVKSQGDFDSHKVHDPTLLFYRNKFYLYYKGERMGERKTAGGREIRWGVAIADNPQGPYIKSDFNPITHSGHELCVWQYQDGIAIVSSHDGPEKQTIQFAPDGINFEIMAYLPTVPSAMGLVESLDKNAHPTAGLEWGLYHEYVIPAGKTWMSGGNQIKRFSFQSQYYKPSRNSDELTHNESN</sequence>
<feature type="signal peptide" evidence="4">
    <location>
        <begin position="1"/>
        <end position="19"/>
    </location>
</feature>
<dbReference type="Pfam" id="PF00251">
    <property type="entry name" value="Glyco_hydro_32N"/>
    <property type="match status" value="1"/>
</dbReference>
<evidence type="ECO:0000256" key="3">
    <source>
        <dbReference type="ARBA" id="ARBA00023295"/>
    </source>
</evidence>
<dbReference type="RefSeq" id="WP_191866819.1">
    <property type="nucleotide sequence ID" value="NZ_BMZC01000011.1"/>
</dbReference>
<comment type="caution">
    <text evidence="6">The sequence shown here is derived from an EMBL/GenBank/DDBJ whole genome shotgun (WGS) entry which is preliminary data.</text>
</comment>
<keyword evidence="3" id="KW-0326">Glycosidase</keyword>
<evidence type="ECO:0000259" key="5">
    <source>
        <dbReference type="Pfam" id="PF00251"/>
    </source>
</evidence>
<dbReference type="PANTHER" id="PTHR35279:SF1">
    <property type="entry name" value="ARABINANASE_LEVANSUCRASE_INVERTASE"/>
    <property type="match status" value="1"/>
</dbReference>
<feature type="domain" description="Glycosyl hydrolase family 32 N-terminal" evidence="5">
    <location>
        <begin position="96"/>
        <end position="267"/>
    </location>
</feature>
<dbReference type="InterPro" id="IPR013148">
    <property type="entry name" value="Glyco_hydro_32_N"/>
</dbReference>
<reference evidence="6" key="2">
    <citation type="submission" date="2020-09" db="EMBL/GenBank/DDBJ databases">
        <authorList>
            <person name="Sun Q."/>
            <person name="Kim S."/>
        </authorList>
    </citation>
    <scope>NUCLEOTIDE SEQUENCE</scope>
    <source>
        <strain evidence="6">KCTC 32337</strain>
    </source>
</reference>
<dbReference type="AlphaFoldDB" id="A0A8H9M5T3"/>
<accession>A0A8H9M5T3</accession>
<dbReference type="SUPFAM" id="SSF75005">
    <property type="entry name" value="Arabinanase/levansucrase/invertase"/>
    <property type="match status" value="1"/>
</dbReference>
<evidence type="ECO:0000313" key="7">
    <source>
        <dbReference type="Proteomes" id="UP000622604"/>
    </source>
</evidence>
<evidence type="ECO:0000256" key="4">
    <source>
        <dbReference type="SAM" id="SignalP"/>
    </source>
</evidence>
<keyword evidence="2" id="KW-0378">Hydrolase</keyword>
<evidence type="ECO:0000256" key="2">
    <source>
        <dbReference type="ARBA" id="ARBA00022801"/>
    </source>
</evidence>
<evidence type="ECO:0000313" key="6">
    <source>
        <dbReference type="EMBL" id="GGZ74445.1"/>
    </source>
</evidence>
<dbReference type="GO" id="GO:0016798">
    <property type="term" value="F:hydrolase activity, acting on glycosyl bonds"/>
    <property type="evidence" value="ECO:0007669"/>
    <property type="project" value="UniProtKB-KW"/>
</dbReference>